<proteinExistence type="predicted"/>
<dbReference type="OrthoDB" id="34306at10239"/>
<evidence type="ECO:0000313" key="1">
    <source>
        <dbReference type="EMBL" id="AOV62111.1"/>
    </source>
</evidence>
<dbReference type="RefSeq" id="YP_009323120.1">
    <property type="nucleotide sequence ID" value="NC_031927.1"/>
</dbReference>
<name>A0A1D8KTY1_9CAUD</name>
<gene>
    <name evidence="1" type="ORF">C490910_187</name>
    <name evidence="2" type="ORF">CC030809_00185</name>
</gene>
<evidence type="ECO:0000313" key="4">
    <source>
        <dbReference type="Proteomes" id="UP000510897"/>
    </source>
</evidence>
<organism evidence="1 3">
    <name type="scientific">Synechococcus phage S-CAM7</name>
    <dbReference type="NCBI Taxonomy" id="1883368"/>
    <lineage>
        <taxon>Viruses</taxon>
        <taxon>Duplodnaviria</taxon>
        <taxon>Heunggongvirae</taxon>
        <taxon>Uroviricota</taxon>
        <taxon>Caudoviricetes</taxon>
        <taxon>Pantevenvirales</taxon>
        <taxon>Kyanoviridae</taxon>
        <taxon>Mazuvirus</taxon>
        <taxon>Mazuvirus scam7</taxon>
    </lineage>
</organism>
<reference evidence="2 4" key="3">
    <citation type="submission" date="2020-07" db="EMBL/GenBank/DDBJ databases">
        <title>Signatures of coevolution in a cyanophage population.</title>
        <authorList>
            <person name="Abebe J."/>
        </authorList>
    </citation>
    <scope>NUCLEOTIDE SEQUENCE [LARGE SCALE GENOMIC DNA]</scope>
    <source>
        <strain evidence="2">0809CC03</strain>
    </source>
</reference>
<dbReference type="EMBL" id="MT586120">
    <property type="protein sequence ID" value="QLF86241.1"/>
    <property type="molecule type" value="Genomic_DNA"/>
</dbReference>
<dbReference type="GeneID" id="30308241"/>
<dbReference type="EMBL" id="KU686212">
    <property type="protein sequence ID" value="AOV62111.1"/>
    <property type="molecule type" value="Genomic_DNA"/>
</dbReference>
<protein>
    <submittedName>
        <fullName evidence="1">Uncharacterized protein</fullName>
    </submittedName>
</protein>
<accession>A0A1D8KTY1</accession>
<reference evidence="2 4" key="2">
    <citation type="submission" date="2020-06" db="EMBL/GenBank/DDBJ databases">
        <authorList>
            <person name="Puxty R.J."/>
            <person name="Weihe C."/>
            <person name="Marston M.F."/>
            <person name="Martiny J.B.H."/>
        </authorList>
    </citation>
    <scope>NUCLEOTIDE SEQUENCE [LARGE SCALE GENOMIC DNA]</scope>
    <source>
        <strain evidence="2">0809CC03</strain>
    </source>
</reference>
<evidence type="ECO:0000313" key="3">
    <source>
        <dbReference type="Proteomes" id="UP000203902"/>
    </source>
</evidence>
<sequence>MIIDIRDFPVYYINLDSQPDRRESTVNTLTSLGFSRIHRVSGIQHQKPAVGCALSHLKVMENKSIQAPFLLVEDDIQYTGNEKLVYEVPEDADALFLGTSIWGRFLNFNGQFVQYRKVNEDIVRVYNMLSAHAILHLNNGYKEHLSRVAYHSAYEIQDHMDVGYAETQKYYNVYSVNRPVFTQNTHQEASTSTPITEMGMDPEESKRFFESKKWNLQLSGIKTISGWDSNYDPKHWFK</sequence>
<evidence type="ECO:0000313" key="2">
    <source>
        <dbReference type="EMBL" id="QLF86241.1"/>
    </source>
</evidence>
<dbReference type="KEGG" id="vg:30308241"/>
<dbReference type="Proteomes" id="UP000203902">
    <property type="component" value="Segment"/>
</dbReference>
<dbReference type="Proteomes" id="UP000510897">
    <property type="component" value="Segment"/>
</dbReference>
<keyword evidence="3" id="KW-1185">Reference proteome</keyword>
<reference evidence="1 3" key="1">
    <citation type="journal article" date="2016" name="Virology">
        <title>The genomic content and context of auxiliary metabolic genes in marine cyanomyoviruses.</title>
        <authorList>
            <person name="Crummett L.T."/>
            <person name="Puxty R.J."/>
            <person name="Weihe C."/>
            <person name="Marston M.F."/>
            <person name="Martiny J.B."/>
        </authorList>
    </citation>
    <scope>NUCLEOTIDE SEQUENCE [LARGE SCALE GENOMIC DNA]</scope>
    <source>
        <strain evidence="1">0910CC49</strain>
    </source>
</reference>